<reference evidence="1" key="1">
    <citation type="submission" date="2014-11" db="EMBL/GenBank/DDBJ databases">
        <authorList>
            <person name="Amaro Gonzalez C."/>
        </authorList>
    </citation>
    <scope>NUCLEOTIDE SEQUENCE</scope>
</reference>
<accession>A0A0E9TTC5</accession>
<evidence type="ECO:0000313" key="1">
    <source>
        <dbReference type="EMBL" id="JAH55988.1"/>
    </source>
</evidence>
<protein>
    <submittedName>
        <fullName evidence="1">Uncharacterized protein</fullName>
    </submittedName>
</protein>
<name>A0A0E9TTC5_ANGAN</name>
<sequence>MNSMFINATLVYYCDKYIFAPMTFYLFTLFQ</sequence>
<proteinExistence type="predicted"/>
<dbReference type="AlphaFoldDB" id="A0A0E9TTC5"/>
<organism evidence="1">
    <name type="scientific">Anguilla anguilla</name>
    <name type="common">European freshwater eel</name>
    <name type="synonym">Muraena anguilla</name>
    <dbReference type="NCBI Taxonomy" id="7936"/>
    <lineage>
        <taxon>Eukaryota</taxon>
        <taxon>Metazoa</taxon>
        <taxon>Chordata</taxon>
        <taxon>Craniata</taxon>
        <taxon>Vertebrata</taxon>
        <taxon>Euteleostomi</taxon>
        <taxon>Actinopterygii</taxon>
        <taxon>Neopterygii</taxon>
        <taxon>Teleostei</taxon>
        <taxon>Anguilliformes</taxon>
        <taxon>Anguillidae</taxon>
        <taxon>Anguilla</taxon>
    </lineage>
</organism>
<dbReference type="EMBL" id="GBXM01052589">
    <property type="protein sequence ID" value="JAH55988.1"/>
    <property type="molecule type" value="Transcribed_RNA"/>
</dbReference>
<reference evidence="1" key="2">
    <citation type="journal article" date="2015" name="Fish Shellfish Immunol.">
        <title>Early steps in the European eel (Anguilla anguilla)-Vibrio vulnificus interaction in the gills: Role of the RtxA13 toxin.</title>
        <authorList>
            <person name="Callol A."/>
            <person name="Pajuelo D."/>
            <person name="Ebbesson L."/>
            <person name="Teles M."/>
            <person name="MacKenzie S."/>
            <person name="Amaro C."/>
        </authorList>
    </citation>
    <scope>NUCLEOTIDE SEQUENCE</scope>
</reference>